<dbReference type="RefSeq" id="WP_014811183.1">
    <property type="nucleotide sequence ID" value="NC_018025.1"/>
</dbReference>
<gene>
    <name evidence="1" type="ordered locus">Desti_3394</name>
</gene>
<evidence type="ECO:0008006" key="3">
    <source>
        <dbReference type="Google" id="ProtNLM"/>
    </source>
</evidence>
<evidence type="ECO:0000313" key="2">
    <source>
        <dbReference type="Proteomes" id="UP000006055"/>
    </source>
</evidence>
<protein>
    <recommendedName>
        <fullName evidence="3">Tetratricopeptide repeat protein</fullName>
    </recommendedName>
</protein>
<dbReference type="Gene3D" id="1.25.40.10">
    <property type="entry name" value="Tetratricopeptide repeat domain"/>
    <property type="match status" value="1"/>
</dbReference>
<dbReference type="AlphaFoldDB" id="I4C908"/>
<dbReference type="InterPro" id="IPR011990">
    <property type="entry name" value="TPR-like_helical_dom_sf"/>
</dbReference>
<accession>I4C908</accession>
<reference evidence="2" key="1">
    <citation type="submission" date="2012-06" db="EMBL/GenBank/DDBJ databases">
        <title>Complete sequence of chromosome of Desulfomonile tiedjei DSM 6799.</title>
        <authorList>
            <person name="Lucas S."/>
            <person name="Copeland A."/>
            <person name="Lapidus A."/>
            <person name="Glavina del Rio T."/>
            <person name="Dalin E."/>
            <person name="Tice H."/>
            <person name="Bruce D."/>
            <person name="Goodwin L."/>
            <person name="Pitluck S."/>
            <person name="Peters L."/>
            <person name="Ovchinnikova G."/>
            <person name="Zeytun A."/>
            <person name="Lu M."/>
            <person name="Kyrpides N."/>
            <person name="Mavromatis K."/>
            <person name="Ivanova N."/>
            <person name="Brettin T."/>
            <person name="Detter J.C."/>
            <person name="Han C."/>
            <person name="Larimer F."/>
            <person name="Land M."/>
            <person name="Hauser L."/>
            <person name="Markowitz V."/>
            <person name="Cheng J.-F."/>
            <person name="Hugenholtz P."/>
            <person name="Woyke T."/>
            <person name="Wu D."/>
            <person name="Spring S."/>
            <person name="Schroeder M."/>
            <person name="Brambilla E."/>
            <person name="Klenk H.-P."/>
            <person name="Eisen J.A."/>
        </authorList>
    </citation>
    <scope>NUCLEOTIDE SEQUENCE [LARGE SCALE GENOMIC DNA]</scope>
    <source>
        <strain evidence="2">ATCC 49306 / DSM 6799 / DCB-1</strain>
    </source>
</reference>
<dbReference type="HOGENOM" id="CLU_1164405_0_0_7"/>
<dbReference type="KEGG" id="dti:Desti_3394"/>
<dbReference type="Proteomes" id="UP000006055">
    <property type="component" value="Chromosome"/>
</dbReference>
<proteinExistence type="predicted"/>
<evidence type="ECO:0000313" key="1">
    <source>
        <dbReference type="EMBL" id="AFM26049.1"/>
    </source>
</evidence>
<name>I4C908_DESTA</name>
<dbReference type="SUPFAM" id="SSF48452">
    <property type="entry name" value="TPR-like"/>
    <property type="match status" value="1"/>
</dbReference>
<keyword evidence="2" id="KW-1185">Reference proteome</keyword>
<sequence length="238" mass="26867">MAKTFFAKRIPKGTEITAKTLACVLKRLRKTEKRHGQMSRKTLVASLLLAAMYCVVERYEEAEPLLKRCIATAKNRLPQNADALSWANALLAEAYGAMNPIPEAMMVSSEAKPLSRAIDPSAPDPVFEALWHLAMSFEAKGDTENRQRGVAVALMALCWSITRGLYRTQWGAQALDYLRLHFSSYGIVLDEWNWLVKHAHLTKYDFIGLLSIVLYNADLSPVSAKSWMKREPRVIEVR</sequence>
<organism evidence="1 2">
    <name type="scientific">Desulfomonile tiedjei (strain ATCC 49306 / DSM 6799 / DCB-1)</name>
    <dbReference type="NCBI Taxonomy" id="706587"/>
    <lineage>
        <taxon>Bacteria</taxon>
        <taxon>Pseudomonadati</taxon>
        <taxon>Thermodesulfobacteriota</taxon>
        <taxon>Desulfomonilia</taxon>
        <taxon>Desulfomonilales</taxon>
        <taxon>Desulfomonilaceae</taxon>
        <taxon>Desulfomonile</taxon>
    </lineage>
</organism>
<dbReference type="EMBL" id="CP003360">
    <property type="protein sequence ID" value="AFM26049.1"/>
    <property type="molecule type" value="Genomic_DNA"/>
</dbReference>